<dbReference type="Pfam" id="PF01182">
    <property type="entry name" value="Glucosamine_iso"/>
    <property type="match status" value="1"/>
</dbReference>
<dbReference type="NCBIfam" id="TIGR01198">
    <property type="entry name" value="pgl"/>
    <property type="match status" value="1"/>
</dbReference>
<evidence type="ECO:0000256" key="3">
    <source>
        <dbReference type="ARBA" id="ARBA00004961"/>
    </source>
</evidence>
<proteinExistence type="inferred from homology"/>
<dbReference type="GO" id="GO:0006098">
    <property type="term" value="P:pentose-phosphate shunt"/>
    <property type="evidence" value="ECO:0007669"/>
    <property type="project" value="UniProtKB-UniPathway"/>
</dbReference>
<dbReference type="PATRIC" id="fig|1195763.3.peg.210"/>
<dbReference type="GO" id="GO:0017057">
    <property type="term" value="F:6-phosphogluconolactonase activity"/>
    <property type="evidence" value="ECO:0007669"/>
    <property type="project" value="UniProtKB-UniRule"/>
</dbReference>
<evidence type="ECO:0000313" key="9">
    <source>
        <dbReference type="EMBL" id="KLV08824.1"/>
    </source>
</evidence>
<comment type="function">
    <text evidence="2 7">Hydrolysis of 6-phosphogluconolactone to 6-phosphogluconate.</text>
</comment>
<dbReference type="InterPro" id="IPR005900">
    <property type="entry name" value="6-phosphogluconolactonase_DevB"/>
</dbReference>
<reference evidence="9 10" key="1">
    <citation type="submission" date="2015-05" db="EMBL/GenBank/DDBJ databases">
        <title>Photobacterium galathea sp. nov.</title>
        <authorList>
            <person name="Machado H."/>
            <person name="Gram L."/>
        </authorList>
    </citation>
    <scope>NUCLEOTIDE SEQUENCE [LARGE SCALE GENOMIC DNA]</scope>
    <source>
        <strain evidence="9 10">CGMCC 1.12159</strain>
    </source>
</reference>
<dbReference type="EC" id="3.1.1.31" evidence="5 7"/>
<evidence type="ECO:0000256" key="5">
    <source>
        <dbReference type="ARBA" id="ARBA00013198"/>
    </source>
</evidence>
<keyword evidence="7" id="KW-0378">Hydrolase</keyword>
<evidence type="ECO:0000313" key="10">
    <source>
        <dbReference type="Proteomes" id="UP000036097"/>
    </source>
</evidence>
<evidence type="ECO:0000256" key="4">
    <source>
        <dbReference type="ARBA" id="ARBA00010662"/>
    </source>
</evidence>
<evidence type="ECO:0000256" key="1">
    <source>
        <dbReference type="ARBA" id="ARBA00000832"/>
    </source>
</evidence>
<dbReference type="OrthoDB" id="9810967at2"/>
<protein>
    <recommendedName>
        <fullName evidence="6 7">6-phosphogluconolactonase</fullName>
        <shortName evidence="7">6PGL</shortName>
        <ecNumber evidence="5 7">3.1.1.31</ecNumber>
    </recommendedName>
</protein>
<feature type="domain" description="Glucosamine/galactosamine-6-phosphate isomerase" evidence="8">
    <location>
        <begin position="13"/>
        <end position="229"/>
    </location>
</feature>
<dbReference type="AlphaFoldDB" id="A0A0J1HB14"/>
<comment type="pathway">
    <text evidence="3 7">Carbohydrate degradation; pentose phosphate pathway; D-ribulose 5-phosphate from D-glucose 6-phosphate (oxidative stage): step 2/3.</text>
</comment>
<dbReference type="SUPFAM" id="SSF100950">
    <property type="entry name" value="NagB/RpiA/CoA transferase-like"/>
    <property type="match status" value="1"/>
</dbReference>
<comment type="catalytic activity">
    <reaction evidence="1 7">
        <text>6-phospho-D-glucono-1,5-lactone + H2O = 6-phospho-D-gluconate + H(+)</text>
        <dbReference type="Rhea" id="RHEA:12556"/>
        <dbReference type="ChEBI" id="CHEBI:15377"/>
        <dbReference type="ChEBI" id="CHEBI:15378"/>
        <dbReference type="ChEBI" id="CHEBI:57955"/>
        <dbReference type="ChEBI" id="CHEBI:58759"/>
        <dbReference type="EC" id="3.1.1.31"/>
    </reaction>
</comment>
<name>A0A0J1HB14_9GAMM</name>
<organism evidence="9 10">
    <name type="scientific">Photobacterium aquae</name>
    <dbReference type="NCBI Taxonomy" id="1195763"/>
    <lineage>
        <taxon>Bacteria</taxon>
        <taxon>Pseudomonadati</taxon>
        <taxon>Pseudomonadota</taxon>
        <taxon>Gammaproteobacteria</taxon>
        <taxon>Vibrionales</taxon>
        <taxon>Vibrionaceae</taxon>
        <taxon>Photobacterium</taxon>
    </lineage>
</organism>
<comment type="similarity">
    <text evidence="4 7">Belongs to the glucosamine/galactosamine-6-phosphate isomerase family. 6-phosphogluconolactonase subfamily.</text>
</comment>
<keyword evidence="10" id="KW-1185">Reference proteome</keyword>
<dbReference type="CDD" id="cd01400">
    <property type="entry name" value="6PGL"/>
    <property type="match status" value="1"/>
</dbReference>
<dbReference type="Proteomes" id="UP000036097">
    <property type="component" value="Unassembled WGS sequence"/>
</dbReference>
<evidence type="ECO:0000256" key="7">
    <source>
        <dbReference type="RuleBase" id="RU365095"/>
    </source>
</evidence>
<dbReference type="Gene3D" id="3.40.50.1360">
    <property type="match status" value="1"/>
</dbReference>
<gene>
    <name evidence="7" type="primary">pgl</name>
    <name evidence="9" type="ORF">ABT56_00935</name>
</gene>
<accession>A0A0J1HB14</accession>
<dbReference type="PANTHER" id="PTHR11054:SF0">
    <property type="entry name" value="6-PHOSPHOGLUCONOLACTONASE"/>
    <property type="match status" value="1"/>
</dbReference>
<evidence type="ECO:0000259" key="8">
    <source>
        <dbReference type="Pfam" id="PF01182"/>
    </source>
</evidence>
<dbReference type="STRING" id="1195763.ABT56_00935"/>
<dbReference type="UniPathway" id="UPA00115">
    <property type="reaction ID" value="UER00409"/>
</dbReference>
<dbReference type="InterPro" id="IPR006148">
    <property type="entry name" value="Glc/Gal-6P_isomerase"/>
</dbReference>
<dbReference type="EMBL" id="LDOT01000002">
    <property type="protein sequence ID" value="KLV08824.1"/>
    <property type="molecule type" value="Genomic_DNA"/>
</dbReference>
<dbReference type="RefSeq" id="WP_047876985.1">
    <property type="nucleotide sequence ID" value="NZ_LDOT01000002.1"/>
</dbReference>
<dbReference type="InterPro" id="IPR037171">
    <property type="entry name" value="NagB/RpiA_transferase-like"/>
</dbReference>
<evidence type="ECO:0000256" key="6">
    <source>
        <dbReference type="ARBA" id="ARBA00020337"/>
    </source>
</evidence>
<sequence length="240" mass="26537">MSKMNYHVFDNAQLVVEALANSMLEYSELGRPVHISLSGGSTPSQLFSFLAGSDYATRIQWQNLHFWWGDERCVAPDDEQSNYGQAKALLFDHINIPAENIHRIRGEEFAAMEVIRFTEDMRTEIPEQDGTPVFDWILLGMGTDGHTASLFPGQTDYQTTELAVIAAHPETRQIRVSKTAHLLAHAKRITYLVLGASKASVLKEIADSAPAAQAYPAANVSAVAGTTEWYLDLEAAKELV</sequence>
<dbReference type="PANTHER" id="PTHR11054">
    <property type="entry name" value="6-PHOSPHOGLUCONOLACTONASE"/>
    <property type="match status" value="1"/>
</dbReference>
<evidence type="ECO:0000256" key="2">
    <source>
        <dbReference type="ARBA" id="ARBA00002681"/>
    </source>
</evidence>
<dbReference type="GO" id="GO:0005975">
    <property type="term" value="P:carbohydrate metabolic process"/>
    <property type="evidence" value="ECO:0007669"/>
    <property type="project" value="UniProtKB-UniRule"/>
</dbReference>
<dbReference type="InterPro" id="IPR039104">
    <property type="entry name" value="6PGL"/>
</dbReference>
<comment type="caution">
    <text evidence="9">The sequence shown here is derived from an EMBL/GenBank/DDBJ whole genome shotgun (WGS) entry which is preliminary data.</text>
</comment>